<name>A0A2T0VF45_9MICO</name>
<protein>
    <submittedName>
        <fullName evidence="2">Putative DNA-binding protein with PD1-like motif</fullName>
    </submittedName>
</protein>
<evidence type="ECO:0000313" key="2">
    <source>
        <dbReference type="EMBL" id="PRY68813.1"/>
    </source>
</evidence>
<dbReference type="Proteomes" id="UP000237983">
    <property type="component" value="Unassembled WGS sequence"/>
</dbReference>
<gene>
    <name evidence="2" type="ORF">B0I08_10317</name>
</gene>
<dbReference type="PROSITE" id="PS51742">
    <property type="entry name" value="PPC"/>
    <property type="match status" value="1"/>
</dbReference>
<evidence type="ECO:0000313" key="3">
    <source>
        <dbReference type="Proteomes" id="UP000237983"/>
    </source>
</evidence>
<dbReference type="EMBL" id="PVTL01000003">
    <property type="protein sequence ID" value="PRY68813.1"/>
    <property type="molecule type" value="Genomic_DNA"/>
</dbReference>
<dbReference type="CDD" id="cd11378">
    <property type="entry name" value="DUF296"/>
    <property type="match status" value="1"/>
</dbReference>
<dbReference type="GO" id="GO:0003677">
    <property type="term" value="F:DNA binding"/>
    <property type="evidence" value="ECO:0007669"/>
    <property type="project" value="UniProtKB-KW"/>
</dbReference>
<keyword evidence="3" id="KW-1185">Reference proteome</keyword>
<dbReference type="InterPro" id="IPR005175">
    <property type="entry name" value="PPC_dom"/>
</dbReference>
<organism evidence="2 3">
    <name type="scientific">Glaciihabitans tibetensis</name>
    <dbReference type="NCBI Taxonomy" id="1266600"/>
    <lineage>
        <taxon>Bacteria</taxon>
        <taxon>Bacillati</taxon>
        <taxon>Actinomycetota</taxon>
        <taxon>Actinomycetes</taxon>
        <taxon>Micrococcales</taxon>
        <taxon>Microbacteriaceae</taxon>
        <taxon>Glaciihabitans</taxon>
    </lineage>
</organism>
<feature type="domain" description="PPC" evidence="1">
    <location>
        <begin position="33"/>
        <end position="179"/>
    </location>
</feature>
<proteinExistence type="predicted"/>
<dbReference type="OrthoDB" id="5067836at2"/>
<comment type="caution">
    <text evidence="2">The sequence shown here is derived from an EMBL/GenBank/DDBJ whole genome shotgun (WGS) entry which is preliminary data.</text>
</comment>
<dbReference type="SUPFAM" id="SSF117856">
    <property type="entry name" value="AF0104/ALDC/Ptd012-like"/>
    <property type="match status" value="1"/>
</dbReference>
<dbReference type="Gene3D" id="3.30.1330.80">
    <property type="entry name" value="Hypothetical protein, similar to alpha- acetolactate decarboxylase, domain 2"/>
    <property type="match status" value="1"/>
</dbReference>
<evidence type="ECO:0000259" key="1">
    <source>
        <dbReference type="PROSITE" id="PS51742"/>
    </source>
</evidence>
<sequence length="182" mass="19648">MSSIPAAVTTRDFLCGYRLRFTITSALMLSAELRIGRRIGIVLQPGDDVLQSISDACVAHDIRQGFIPVFVGAFRAARFIASHSPIDDQETPLKEVVDIAYAEGLGSGSVTWDAAAQRHQIHVHLVAGVKDAAAAGFAGHLLSATTHYVAEVVIDEVIDPQMVRVADPDAFGIENLRFIPRE</sequence>
<reference evidence="2 3" key="1">
    <citation type="submission" date="2018-03" db="EMBL/GenBank/DDBJ databases">
        <title>Genomic Encyclopedia of Type Strains, Phase III (KMG-III): the genomes of soil and plant-associated and newly described type strains.</title>
        <authorList>
            <person name="Whitman W."/>
        </authorList>
    </citation>
    <scope>NUCLEOTIDE SEQUENCE [LARGE SCALE GENOMIC DNA]</scope>
    <source>
        <strain evidence="2 3">CGMCC 1.12484</strain>
    </source>
</reference>
<dbReference type="RefSeq" id="WP_106210901.1">
    <property type="nucleotide sequence ID" value="NZ_PVTL01000003.1"/>
</dbReference>
<dbReference type="Pfam" id="PF03479">
    <property type="entry name" value="PCC"/>
    <property type="match status" value="1"/>
</dbReference>
<keyword evidence="2" id="KW-0238">DNA-binding</keyword>
<dbReference type="AlphaFoldDB" id="A0A2T0VF45"/>
<accession>A0A2T0VF45</accession>